<feature type="region of interest" description="Disordered" evidence="1">
    <location>
        <begin position="601"/>
        <end position="625"/>
    </location>
</feature>
<feature type="domain" description="Ig-like" evidence="3">
    <location>
        <begin position="309"/>
        <end position="394"/>
    </location>
</feature>
<dbReference type="InterPro" id="IPR036179">
    <property type="entry name" value="Ig-like_dom_sf"/>
</dbReference>
<feature type="region of interest" description="Disordered" evidence="1">
    <location>
        <begin position="476"/>
        <end position="566"/>
    </location>
</feature>
<comment type="caution">
    <text evidence="4">The sequence shown here is derived from an EMBL/GenBank/DDBJ whole genome shotgun (WGS) entry which is preliminary data.</text>
</comment>
<accession>A0A9Q0EGC1</accession>
<dbReference type="PANTHER" id="PTHR46484">
    <property type="entry name" value="SI:CH211-171H4.5-RELATED"/>
    <property type="match status" value="1"/>
</dbReference>
<feature type="compositionally biased region" description="Low complexity" evidence="1">
    <location>
        <begin position="537"/>
        <end position="560"/>
    </location>
</feature>
<feature type="domain" description="Ig-like" evidence="3">
    <location>
        <begin position="33"/>
        <end position="120"/>
    </location>
</feature>
<keyword evidence="2" id="KW-0812">Transmembrane</keyword>
<dbReference type="SMART" id="SM00409">
    <property type="entry name" value="IG"/>
    <property type="match status" value="4"/>
</dbReference>
<feature type="compositionally biased region" description="Basic and acidic residues" evidence="1">
    <location>
        <begin position="483"/>
        <end position="501"/>
    </location>
</feature>
<dbReference type="InterPro" id="IPR011049">
    <property type="entry name" value="Serralysin-like_metalloprot_C"/>
</dbReference>
<feature type="domain" description="Ig-like" evidence="3">
    <location>
        <begin position="220"/>
        <end position="308"/>
    </location>
</feature>
<sequence>MYHKPYQMMLITGDAWVSHSNCSELIWYPGDLPAPLLTHPKEQVVEGTLVELGCSAPSPCHPHPTIVTWTPTLGLSTQLQRDNEVTSTLTFTASHRYHGNNVSCTAIYFKQSQGKNVTISRSYQLSISFSPRNTSVSGSPCHPAREGGCLNLTCTSHANPPVSEFTWYRIHGERILQMGNGSALSIQLFNTSNWFFCEVWNGIGTEKSNVYKIDIQGDLPAPLLTHPKEQVVEGTLVELGCSAPSPCHPHPTIVTWTPTLGLSTQLQRDNEVTSTLTFTASHRYHGNNVSCTAIYFKQSQGKNVTIISPRNTSVSGSPCHPAREGGCLNLTCTSHANPPVSEFTWYRIHGERILQMGNGSALSIQLFNTSNWFFCEVWNGIGTEKSNVYKIDIQDTTCSHPDLLPWIAATGVLALVLLFTAVCAVRAWKVANQKQRRSNDATINQGPPYKEDTQVFNTSKEDIYINTGVLMNTVGPREGAFGPREEAVGPREEAVGPREEAVGPGEEAVGPREEAVGPREEAVGLREEAVGLREEAVGPGEEAVGPGEEAVGPGEEAVPGTGSVWTHHDTACRAEERATDPAPDMQVEDCDVLYTTIYWKKKPEPPQDGDLSPLVPNTPSLEDEG</sequence>
<dbReference type="AlphaFoldDB" id="A0A9Q0EGC1"/>
<evidence type="ECO:0000256" key="1">
    <source>
        <dbReference type="SAM" id="MobiDB-lite"/>
    </source>
</evidence>
<dbReference type="Proteomes" id="UP001148018">
    <property type="component" value="Unassembled WGS sequence"/>
</dbReference>
<proteinExistence type="predicted"/>
<reference evidence="4" key="1">
    <citation type="submission" date="2022-07" db="EMBL/GenBank/DDBJ databases">
        <title>Chromosome-level genome of Muraenolepis orangiensis.</title>
        <authorList>
            <person name="Kim J."/>
        </authorList>
    </citation>
    <scope>NUCLEOTIDE SEQUENCE</scope>
    <source>
        <strain evidence="4">KU_S4_2022</strain>
        <tissue evidence="4">Muscle</tissue>
    </source>
</reference>
<feature type="compositionally biased region" description="Basic and acidic residues" evidence="1">
    <location>
        <begin position="509"/>
        <end position="536"/>
    </location>
</feature>
<dbReference type="InterPro" id="IPR007110">
    <property type="entry name" value="Ig-like_dom"/>
</dbReference>
<evidence type="ECO:0000313" key="5">
    <source>
        <dbReference type="Proteomes" id="UP001148018"/>
    </source>
</evidence>
<feature type="compositionally biased region" description="Polar residues" evidence="1">
    <location>
        <begin position="615"/>
        <end position="625"/>
    </location>
</feature>
<dbReference type="EMBL" id="JANIIK010000043">
    <property type="protein sequence ID" value="KAJ3605236.1"/>
    <property type="molecule type" value="Genomic_DNA"/>
</dbReference>
<dbReference type="OrthoDB" id="10039395at2759"/>
<evidence type="ECO:0000313" key="4">
    <source>
        <dbReference type="EMBL" id="KAJ3605236.1"/>
    </source>
</evidence>
<organism evidence="4 5">
    <name type="scientific">Muraenolepis orangiensis</name>
    <name type="common">Patagonian moray cod</name>
    <dbReference type="NCBI Taxonomy" id="630683"/>
    <lineage>
        <taxon>Eukaryota</taxon>
        <taxon>Metazoa</taxon>
        <taxon>Chordata</taxon>
        <taxon>Craniata</taxon>
        <taxon>Vertebrata</taxon>
        <taxon>Euteleostomi</taxon>
        <taxon>Actinopterygii</taxon>
        <taxon>Neopterygii</taxon>
        <taxon>Teleostei</taxon>
        <taxon>Neoteleostei</taxon>
        <taxon>Acanthomorphata</taxon>
        <taxon>Zeiogadaria</taxon>
        <taxon>Gadariae</taxon>
        <taxon>Gadiformes</taxon>
        <taxon>Muraenolepidoidei</taxon>
        <taxon>Muraenolepididae</taxon>
        <taxon>Muraenolepis</taxon>
    </lineage>
</organism>
<keyword evidence="2" id="KW-1133">Transmembrane helix</keyword>
<evidence type="ECO:0000259" key="3">
    <source>
        <dbReference type="PROSITE" id="PS50835"/>
    </source>
</evidence>
<gene>
    <name evidence="4" type="ORF">NHX12_027286</name>
</gene>
<dbReference type="InterPro" id="IPR003599">
    <property type="entry name" value="Ig_sub"/>
</dbReference>
<dbReference type="SUPFAM" id="SSF101967">
    <property type="entry name" value="Adhesin YadA, collagen-binding domain"/>
    <property type="match status" value="1"/>
</dbReference>
<dbReference type="SUPFAM" id="SSF48726">
    <property type="entry name" value="Immunoglobulin"/>
    <property type="match status" value="4"/>
</dbReference>
<feature type="domain" description="Ig-like" evidence="3">
    <location>
        <begin position="131"/>
        <end position="216"/>
    </location>
</feature>
<dbReference type="PANTHER" id="PTHR46484:SF8">
    <property type="entry name" value="B-CELL RECEPTOR CD22-LIKE-RELATED"/>
    <property type="match status" value="1"/>
</dbReference>
<dbReference type="Gene3D" id="2.60.40.10">
    <property type="entry name" value="Immunoglobulins"/>
    <property type="match status" value="4"/>
</dbReference>
<dbReference type="PROSITE" id="PS50835">
    <property type="entry name" value="IG_LIKE"/>
    <property type="match status" value="4"/>
</dbReference>
<name>A0A9Q0EGC1_9TELE</name>
<keyword evidence="5" id="KW-1185">Reference proteome</keyword>
<keyword evidence="2" id="KW-0472">Membrane</keyword>
<dbReference type="InterPro" id="IPR013783">
    <property type="entry name" value="Ig-like_fold"/>
</dbReference>
<feature type="transmembrane region" description="Helical" evidence="2">
    <location>
        <begin position="403"/>
        <end position="428"/>
    </location>
</feature>
<evidence type="ECO:0000256" key="2">
    <source>
        <dbReference type="SAM" id="Phobius"/>
    </source>
</evidence>
<protein>
    <recommendedName>
        <fullName evidence="3">Ig-like domain-containing protein</fullName>
    </recommendedName>
</protein>